<keyword evidence="10" id="KW-1185">Reference proteome</keyword>
<feature type="domain" description="Cytochrome c" evidence="8">
    <location>
        <begin position="455"/>
        <end position="595"/>
    </location>
</feature>
<dbReference type="InterPro" id="IPR009056">
    <property type="entry name" value="Cyt_c-like_dom"/>
</dbReference>
<dbReference type="InterPro" id="IPR051395">
    <property type="entry name" value="Cytochrome_c_Peroxidase/MauG"/>
</dbReference>
<evidence type="ECO:0000313" key="10">
    <source>
        <dbReference type="Proteomes" id="UP000223749"/>
    </source>
</evidence>
<reference evidence="9 10" key="1">
    <citation type="submission" date="2017-10" db="EMBL/GenBank/DDBJ databases">
        <title>Whole genome of Pedobacter ginsengisoli T01R-27 isolated from tomato rhizosphere.</title>
        <authorList>
            <person name="Weon H.-Y."/>
            <person name="Lee S.A."/>
            <person name="Sang M.K."/>
            <person name="Song J."/>
        </authorList>
    </citation>
    <scope>NUCLEOTIDE SEQUENCE [LARGE SCALE GENOMIC DNA]</scope>
    <source>
        <strain evidence="9 10">T01R-27</strain>
    </source>
</reference>
<name>A0A2D1U2H2_9SPHI</name>
<dbReference type="KEGG" id="pgs:CPT03_04705"/>
<dbReference type="SUPFAM" id="SSF46626">
    <property type="entry name" value="Cytochrome c"/>
    <property type="match status" value="2"/>
</dbReference>
<dbReference type="GO" id="GO:0046872">
    <property type="term" value="F:metal ion binding"/>
    <property type="evidence" value="ECO:0007669"/>
    <property type="project" value="UniProtKB-KW"/>
</dbReference>
<keyword evidence="5" id="KW-0560">Oxidoreductase</keyword>
<dbReference type="PROSITE" id="PS51007">
    <property type="entry name" value="CYTC"/>
    <property type="match status" value="2"/>
</dbReference>
<keyword evidence="6 7" id="KW-0408">Iron</keyword>
<keyword evidence="9" id="KW-0575">Peroxidase</keyword>
<dbReference type="GO" id="GO:0009055">
    <property type="term" value="F:electron transfer activity"/>
    <property type="evidence" value="ECO:0007669"/>
    <property type="project" value="InterPro"/>
</dbReference>
<evidence type="ECO:0000313" key="9">
    <source>
        <dbReference type="EMBL" id="ATP55817.1"/>
    </source>
</evidence>
<dbReference type="PANTHER" id="PTHR30600">
    <property type="entry name" value="CYTOCHROME C PEROXIDASE-RELATED"/>
    <property type="match status" value="1"/>
</dbReference>
<organism evidence="9 10">
    <name type="scientific">Pedobacter ginsengisoli</name>
    <dbReference type="NCBI Taxonomy" id="363852"/>
    <lineage>
        <taxon>Bacteria</taxon>
        <taxon>Pseudomonadati</taxon>
        <taxon>Bacteroidota</taxon>
        <taxon>Sphingobacteriia</taxon>
        <taxon>Sphingobacteriales</taxon>
        <taxon>Sphingobacteriaceae</taxon>
        <taxon>Pedobacter</taxon>
    </lineage>
</organism>
<dbReference type="Gene3D" id="1.20.1420.20">
    <property type="entry name" value="M75 peptidase, HXXE motif"/>
    <property type="match status" value="1"/>
</dbReference>
<evidence type="ECO:0000256" key="2">
    <source>
        <dbReference type="ARBA" id="ARBA00022617"/>
    </source>
</evidence>
<sequence>MKKIAIVVIMVMACLGCTHTQKTLPADLVKQYYILQIAKADTLVKQLYSKVQNNAPADSIKQAFKVARLAYKKTEFLAEYYNPLTAKSINGAPISSMDDNDQHKIDAPEGFQVIEPFIFPQYTNNRKSELLQEIGILKSNFVRLKSVAQHQELANAQVFDALRTEVFRIITLGISGFDAPIAQNSMAEGAAALTSVKEVLNIYKPEFKNQTKLNNTVQLLDKGIKNLAASSNFNAFDRMQFITAYANPLSASILNLSQQLGNPEFKDLRALKANAATLFDENAFDANYYTASYDAHMSKEKAELGKLLFYDVILSGSKNRSCGSCHKPELAFTDGVAKNATINGKSLVKRNTPTILNAGLQAASFYDNRVNYLEDQATDVISNADEMHGSMPTAVKRLKENPAYVLKFNAAFPKSKESVSDYNIRNALGSYIRTLTSLNSPFDKYVRGDKTKLTKQELNGFNLYMGKAKCGTCHFTPLFNGTVPPDFRVTETEVIGVPLNASSKEIDTDPGKYNLRKLTLYKNAFKTPTVRNIALTAPYMHNGIYKTLEEVVDFYNEGGGVGLGMDIPNQTLPFDKLNLTDTEKKDIVAFLKKLTDNTKR</sequence>
<gene>
    <name evidence="9" type="ORF">CPT03_04705</name>
</gene>
<dbReference type="Proteomes" id="UP000223749">
    <property type="component" value="Chromosome"/>
</dbReference>
<dbReference type="InterPro" id="IPR036909">
    <property type="entry name" value="Cyt_c-like_dom_sf"/>
</dbReference>
<evidence type="ECO:0000256" key="6">
    <source>
        <dbReference type="ARBA" id="ARBA00023004"/>
    </source>
</evidence>
<keyword evidence="2 7" id="KW-0349">Heme</keyword>
<evidence type="ECO:0000256" key="7">
    <source>
        <dbReference type="PROSITE-ProRule" id="PRU00433"/>
    </source>
</evidence>
<dbReference type="GO" id="GO:0004130">
    <property type="term" value="F:cytochrome-c peroxidase activity"/>
    <property type="evidence" value="ECO:0007669"/>
    <property type="project" value="TreeGrafter"/>
</dbReference>
<dbReference type="RefSeq" id="WP_099437762.1">
    <property type="nucleotide sequence ID" value="NZ_CP024091.1"/>
</dbReference>
<dbReference type="InterPro" id="IPR038352">
    <property type="entry name" value="Imelysin_sf"/>
</dbReference>
<dbReference type="InterPro" id="IPR004852">
    <property type="entry name" value="Di-haem_cyt_c_peroxidsae"/>
</dbReference>
<evidence type="ECO:0000259" key="8">
    <source>
        <dbReference type="PROSITE" id="PS51007"/>
    </source>
</evidence>
<evidence type="ECO:0000256" key="4">
    <source>
        <dbReference type="ARBA" id="ARBA00022729"/>
    </source>
</evidence>
<dbReference type="OrthoDB" id="9805202at2"/>
<protein>
    <submittedName>
        <fullName evidence="9">Cytochrome-c peroxidase</fullName>
    </submittedName>
</protein>
<evidence type="ECO:0000256" key="1">
    <source>
        <dbReference type="ARBA" id="ARBA00004196"/>
    </source>
</evidence>
<keyword evidence="4" id="KW-0732">Signal</keyword>
<dbReference type="GO" id="GO:0030313">
    <property type="term" value="C:cell envelope"/>
    <property type="evidence" value="ECO:0007669"/>
    <property type="project" value="UniProtKB-SubCell"/>
</dbReference>
<feature type="domain" description="Cytochrome c" evidence="8">
    <location>
        <begin position="300"/>
        <end position="436"/>
    </location>
</feature>
<proteinExistence type="predicted"/>
<dbReference type="EMBL" id="CP024091">
    <property type="protein sequence ID" value="ATP55817.1"/>
    <property type="molecule type" value="Genomic_DNA"/>
</dbReference>
<evidence type="ECO:0000256" key="3">
    <source>
        <dbReference type="ARBA" id="ARBA00022723"/>
    </source>
</evidence>
<dbReference type="GO" id="GO:0020037">
    <property type="term" value="F:heme binding"/>
    <property type="evidence" value="ECO:0007669"/>
    <property type="project" value="InterPro"/>
</dbReference>
<comment type="subcellular location">
    <subcellularLocation>
        <location evidence="1">Cell envelope</location>
    </subcellularLocation>
</comment>
<dbReference type="AlphaFoldDB" id="A0A2D1U2H2"/>
<accession>A0A2D1U2H2</accession>
<dbReference type="Pfam" id="PF03150">
    <property type="entry name" value="CCP_MauG"/>
    <property type="match status" value="1"/>
</dbReference>
<dbReference type="PANTHER" id="PTHR30600:SF10">
    <property type="entry name" value="BLL6722 PROTEIN"/>
    <property type="match status" value="1"/>
</dbReference>
<keyword evidence="3 7" id="KW-0479">Metal-binding</keyword>
<evidence type="ECO:0000256" key="5">
    <source>
        <dbReference type="ARBA" id="ARBA00023002"/>
    </source>
</evidence>
<dbReference type="Gene3D" id="1.10.760.10">
    <property type="entry name" value="Cytochrome c-like domain"/>
    <property type="match status" value="2"/>
</dbReference>